<dbReference type="GO" id="GO:0009279">
    <property type="term" value="C:cell outer membrane"/>
    <property type="evidence" value="ECO:0007669"/>
    <property type="project" value="UniProtKB-SubCell"/>
</dbReference>
<keyword evidence="4" id="KW-0998">Cell outer membrane</keyword>
<dbReference type="InterPro" id="IPR023346">
    <property type="entry name" value="Lysozyme-like_dom_sf"/>
</dbReference>
<organism evidence="6 7">
    <name type="scientific">Ancylomarina euxinus</name>
    <dbReference type="NCBI Taxonomy" id="2283627"/>
    <lineage>
        <taxon>Bacteria</taxon>
        <taxon>Pseudomonadati</taxon>
        <taxon>Bacteroidota</taxon>
        <taxon>Bacteroidia</taxon>
        <taxon>Marinilabiliales</taxon>
        <taxon>Marinifilaceae</taxon>
        <taxon>Ancylomarina</taxon>
    </lineage>
</organism>
<keyword evidence="3" id="KW-0732">Signal</keyword>
<reference evidence="6 7" key="1">
    <citation type="submission" date="2018-07" db="EMBL/GenBank/DDBJ databases">
        <title>Draft genome sequence of Ancylomarina sp. M1P.</title>
        <authorList>
            <person name="Yadav S."/>
            <person name="Villanueva L."/>
            <person name="Damste J.S.S."/>
        </authorList>
    </citation>
    <scope>NUCLEOTIDE SEQUENCE [LARGE SCALE GENOMIC DNA]</scope>
    <source>
        <strain evidence="6 7">M1P</strain>
    </source>
</reference>
<gene>
    <name evidence="6" type="ORF">DWB61_13720</name>
</gene>
<dbReference type="Pfam" id="PF01464">
    <property type="entry name" value="SLT"/>
    <property type="match status" value="1"/>
</dbReference>
<evidence type="ECO:0000259" key="5">
    <source>
        <dbReference type="SMART" id="SM00062"/>
    </source>
</evidence>
<dbReference type="Gene3D" id="1.10.530.10">
    <property type="match status" value="1"/>
</dbReference>
<keyword evidence="4" id="KW-0472">Membrane</keyword>
<proteinExistence type="inferred from homology"/>
<dbReference type="PANTHER" id="PTHR35936:SF19">
    <property type="entry name" value="AMINO-ACID-BINDING PROTEIN YXEM-RELATED"/>
    <property type="match status" value="1"/>
</dbReference>
<dbReference type="SMART" id="SM00062">
    <property type="entry name" value="PBPb"/>
    <property type="match status" value="1"/>
</dbReference>
<dbReference type="RefSeq" id="WP_125031460.1">
    <property type="nucleotide sequence ID" value="NZ_JAPXVP010000014.1"/>
</dbReference>
<dbReference type="EMBL" id="QQWG01000016">
    <property type="protein sequence ID" value="RRG19804.1"/>
    <property type="molecule type" value="Genomic_DNA"/>
</dbReference>
<dbReference type="SUPFAM" id="SSF53850">
    <property type="entry name" value="Periplasmic binding protein-like II"/>
    <property type="match status" value="1"/>
</dbReference>
<protein>
    <submittedName>
        <fullName evidence="6">Lytic transglycosylase F</fullName>
    </submittedName>
</protein>
<dbReference type="GO" id="GO:0008933">
    <property type="term" value="F:peptidoglycan lytic transglycosylase activity"/>
    <property type="evidence" value="ECO:0007669"/>
    <property type="project" value="InterPro"/>
</dbReference>
<dbReference type="InterPro" id="IPR001638">
    <property type="entry name" value="Solute-binding_3/MltF_N"/>
</dbReference>
<dbReference type="AlphaFoldDB" id="A0A425XYA8"/>
<feature type="domain" description="Solute-binding protein family 3/N-terminal" evidence="5">
    <location>
        <begin position="49"/>
        <end position="278"/>
    </location>
</feature>
<comment type="similarity">
    <text evidence="2">Belongs to the transglycosylase Slt family.</text>
</comment>
<comment type="caution">
    <text evidence="6">The sequence shown here is derived from an EMBL/GenBank/DDBJ whole genome shotgun (WGS) entry which is preliminary data.</text>
</comment>
<dbReference type="SUPFAM" id="SSF53955">
    <property type="entry name" value="Lysozyme-like"/>
    <property type="match status" value="1"/>
</dbReference>
<comment type="subcellular location">
    <subcellularLocation>
        <location evidence="1">Cell outer membrane</location>
        <topology evidence="1">Peripheral membrane protein</topology>
    </subcellularLocation>
</comment>
<dbReference type="PROSITE" id="PS00922">
    <property type="entry name" value="TRANSGLYCOSYLASE"/>
    <property type="match status" value="1"/>
</dbReference>
<dbReference type="Gene3D" id="3.40.190.10">
    <property type="entry name" value="Periplasmic binding protein-like II"/>
    <property type="match status" value="2"/>
</dbReference>
<keyword evidence="7" id="KW-1185">Reference proteome</keyword>
<dbReference type="GO" id="GO:0000270">
    <property type="term" value="P:peptidoglycan metabolic process"/>
    <property type="evidence" value="ECO:0007669"/>
    <property type="project" value="InterPro"/>
</dbReference>
<evidence type="ECO:0000256" key="3">
    <source>
        <dbReference type="ARBA" id="ARBA00022729"/>
    </source>
</evidence>
<evidence type="ECO:0000256" key="4">
    <source>
        <dbReference type="ARBA" id="ARBA00023237"/>
    </source>
</evidence>
<evidence type="ECO:0000256" key="1">
    <source>
        <dbReference type="ARBA" id="ARBA00004339"/>
    </source>
</evidence>
<dbReference type="Pfam" id="PF00497">
    <property type="entry name" value="SBP_bac_3"/>
    <property type="match status" value="1"/>
</dbReference>
<evidence type="ECO:0000313" key="7">
    <source>
        <dbReference type="Proteomes" id="UP000285794"/>
    </source>
</evidence>
<name>A0A425XYA8_9BACT</name>
<evidence type="ECO:0000256" key="2">
    <source>
        <dbReference type="ARBA" id="ARBA00007734"/>
    </source>
</evidence>
<dbReference type="CDD" id="cd01009">
    <property type="entry name" value="PBP2_YfhD_N"/>
    <property type="match status" value="1"/>
</dbReference>
<accession>A0A425XYA8</accession>
<dbReference type="PANTHER" id="PTHR35936">
    <property type="entry name" value="MEMBRANE-BOUND LYTIC MUREIN TRANSGLYCOSYLASE F"/>
    <property type="match status" value="1"/>
</dbReference>
<dbReference type="InterPro" id="IPR008258">
    <property type="entry name" value="Transglycosylase_SLT_dom_1"/>
</dbReference>
<dbReference type="InterPro" id="IPR000189">
    <property type="entry name" value="Transglyc_AS"/>
</dbReference>
<sequence>MFKFKYIKLIIPLILMIFLQTCNQHRKTIRLRQADKTVLGLKHIKLRGKLRVSTDYNSTNYFIYKGRAMGFQYELLSALAEELDVKLVLSVENDLHSAFSSLENGDIDLIGMNLAITQDRQERFNFTLPHSQSKQVLIQRMSSVNDSMPIIRNQLELGDKLIHVQKASAYVERLENLSKEIGRSIHIEKLERIEVEELIEQVSRGEIDYTIADQNVAIVNKNYYPNIDIDTEISFPQDMAWALRKGSDELTKAINTWLENFKGTARYNQIYSKYFLSSRILNRHNSEYFTLKSGKISEYDDLIKKNSKLIDWDWRLLSALISQESHFDPNAKSWVGAFGLMQLMPETAFRYDVDEDSKPEENLKAGTKHLMYLSRRLDKILIDKTDKLKFLLGSYNVGLGHILDARRLAKKNGQNPDLWQGSVDYYLLNKSKPEFYKDPVVKYGYCRGKEPYNYVKNILLVYEHYQNTVLLDETSSLE</sequence>
<dbReference type="Proteomes" id="UP000285794">
    <property type="component" value="Unassembled WGS sequence"/>
</dbReference>
<evidence type="ECO:0000313" key="6">
    <source>
        <dbReference type="EMBL" id="RRG19804.1"/>
    </source>
</evidence>
<dbReference type="CDD" id="cd13403">
    <property type="entry name" value="MLTF-like"/>
    <property type="match status" value="1"/>
</dbReference>